<keyword evidence="9" id="KW-1185">Reference proteome</keyword>
<reference evidence="8 9" key="1">
    <citation type="submission" date="2021-02" db="EMBL/GenBank/DDBJ databases">
        <authorList>
            <person name="Vanwijnsberghe S."/>
        </authorList>
    </citation>
    <scope>NUCLEOTIDE SEQUENCE [LARGE SCALE GENOMIC DNA]</scope>
    <source>
        <strain evidence="8 9">R-69658</strain>
    </source>
</reference>
<dbReference type="PANTHER" id="PTHR24291">
    <property type="entry name" value="CYTOCHROME P450 FAMILY 4"/>
    <property type="match status" value="1"/>
</dbReference>
<dbReference type="EMBL" id="CAJNAU010000210">
    <property type="protein sequence ID" value="CAE6866933.1"/>
    <property type="molecule type" value="Genomic_DNA"/>
</dbReference>
<comment type="similarity">
    <text evidence="1 7">Belongs to the cytochrome P450 family.</text>
</comment>
<dbReference type="InterPro" id="IPR017972">
    <property type="entry name" value="Cyt_P450_CS"/>
</dbReference>
<evidence type="ECO:0000256" key="6">
    <source>
        <dbReference type="ARBA" id="ARBA00023033"/>
    </source>
</evidence>
<dbReference type="Proteomes" id="UP000674425">
    <property type="component" value="Unassembled WGS sequence"/>
</dbReference>
<dbReference type="PROSITE" id="PS00086">
    <property type="entry name" value="CYTOCHROME_P450"/>
    <property type="match status" value="1"/>
</dbReference>
<evidence type="ECO:0000313" key="9">
    <source>
        <dbReference type="Proteomes" id="UP000674425"/>
    </source>
</evidence>
<keyword evidence="6 7" id="KW-0503">Monooxygenase</keyword>
<dbReference type="RefSeq" id="WP_200622954.1">
    <property type="nucleotide sequence ID" value="NZ_CAJNAU010000210.1"/>
</dbReference>
<keyword evidence="5 7" id="KW-0408">Iron</keyword>
<dbReference type="PRINTS" id="PR00465">
    <property type="entry name" value="EP450IV"/>
</dbReference>
<protein>
    <recommendedName>
        <fullName evidence="10">Cytochrome P450</fullName>
    </recommendedName>
</protein>
<evidence type="ECO:0000256" key="5">
    <source>
        <dbReference type="ARBA" id="ARBA00023004"/>
    </source>
</evidence>
<keyword evidence="3 7" id="KW-0479">Metal-binding</keyword>
<keyword evidence="4 7" id="KW-0560">Oxidoreductase</keyword>
<evidence type="ECO:0000313" key="8">
    <source>
        <dbReference type="EMBL" id="CAE6866933.1"/>
    </source>
</evidence>
<dbReference type="Pfam" id="PF00067">
    <property type="entry name" value="p450"/>
    <property type="match status" value="1"/>
</dbReference>
<dbReference type="SUPFAM" id="SSF48264">
    <property type="entry name" value="Cytochrome P450"/>
    <property type="match status" value="1"/>
</dbReference>
<evidence type="ECO:0000256" key="1">
    <source>
        <dbReference type="ARBA" id="ARBA00010617"/>
    </source>
</evidence>
<evidence type="ECO:0000256" key="2">
    <source>
        <dbReference type="ARBA" id="ARBA00022617"/>
    </source>
</evidence>
<dbReference type="Gene3D" id="1.10.630.10">
    <property type="entry name" value="Cytochrome P450"/>
    <property type="match status" value="1"/>
</dbReference>
<dbReference type="InterPro" id="IPR002403">
    <property type="entry name" value="Cyt_P450_E_grp-IV"/>
</dbReference>
<dbReference type="CDD" id="cd00302">
    <property type="entry name" value="cytochrome_P450"/>
    <property type="match status" value="1"/>
</dbReference>
<name>A0ABM8T8Z4_9BURK</name>
<dbReference type="InterPro" id="IPR050196">
    <property type="entry name" value="Cytochrome_P450_Monoox"/>
</dbReference>
<dbReference type="PANTHER" id="PTHR24291:SF50">
    <property type="entry name" value="BIFUNCTIONAL ALBAFLAVENONE MONOOXYGENASE_TERPENE SYNTHASE"/>
    <property type="match status" value="1"/>
</dbReference>
<keyword evidence="2 7" id="KW-0349">Heme</keyword>
<evidence type="ECO:0000256" key="3">
    <source>
        <dbReference type="ARBA" id="ARBA00022723"/>
    </source>
</evidence>
<sequence length="389" mass="43664">MDAARYFLNLAKSAQNVCLYNCDQGDAYLINSFDVAKKVLTSPGFGCTSHPFLSLRPLLSPSGLAWLGIENSASESDALMQRVQKFFDFYACLDTCERALGTNLLPSAEFYFDVKAMFFSLSTSILFNFNLSTDATDIAYASDLIENIRSGSDSQGQYDQHQTSLNQELATTTVLRHLATRIQRHCGRDPVEYLTHAIIETLLNATVPLAYSFLWTLVLLGRQESIQHMLWNEGMEKGSGDSLFLSFPQKLAYTTVIKESLRLYPPVWAIGRTCMETQILSGATIRQGEPVVVSPYALHRSPVYWSRSNIFHPDRFRANASQTYGFMPFGVGVKRCPAARWNIPFLSLALRWFLNKYSISVGKLPQHFSLVALRPSSSFSASIRARHNL</sequence>
<organism evidence="8 9">
    <name type="scientific">Paraburkholderia aspalathi</name>
    <dbReference type="NCBI Taxonomy" id="1324617"/>
    <lineage>
        <taxon>Bacteria</taxon>
        <taxon>Pseudomonadati</taxon>
        <taxon>Pseudomonadota</taxon>
        <taxon>Betaproteobacteria</taxon>
        <taxon>Burkholderiales</taxon>
        <taxon>Burkholderiaceae</taxon>
        <taxon>Paraburkholderia</taxon>
    </lineage>
</organism>
<comment type="caution">
    <text evidence="8">The sequence shown here is derived from an EMBL/GenBank/DDBJ whole genome shotgun (WGS) entry which is preliminary data.</text>
</comment>
<dbReference type="InterPro" id="IPR001128">
    <property type="entry name" value="Cyt_P450"/>
</dbReference>
<evidence type="ECO:0008006" key="10">
    <source>
        <dbReference type="Google" id="ProtNLM"/>
    </source>
</evidence>
<evidence type="ECO:0000256" key="4">
    <source>
        <dbReference type="ARBA" id="ARBA00023002"/>
    </source>
</evidence>
<evidence type="ECO:0000256" key="7">
    <source>
        <dbReference type="RuleBase" id="RU000461"/>
    </source>
</evidence>
<accession>A0ABM8T8Z4</accession>
<proteinExistence type="inferred from homology"/>
<gene>
    <name evidence="8" type="ORF">R69658_07916</name>
</gene>
<dbReference type="InterPro" id="IPR036396">
    <property type="entry name" value="Cyt_P450_sf"/>
</dbReference>